<dbReference type="Proteomes" id="UP000276215">
    <property type="component" value="Unassembled WGS sequence"/>
</dbReference>
<feature type="compositionally biased region" description="Polar residues" evidence="1">
    <location>
        <begin position="22"/>
        <end position="34"/>
    </location>
</feature>
<dbReference type="AlphaFoldDB" id="A0A3N4IWH0"/>
<feature type="region of interest" description="Disordered" evidence="1">
    <location>
        <begin position="1"/>
        <end position="34"/>
    </location>
</feature>
<sequence length="75" mass="8126">MHAKHCGSRTTLRLKQLKDSQRLNSPHGNSSSVLNLTIPSEASANMVITPSSPYAAYHNPRATAKLTKCTPGPKR</sequence>
<evidence type="ECO:0000256" key="1">
    <source>
        <dbReference type="SAM" id="MobiDB-lite"/>
    </source>
</evidence>
<keyword evidence="4" id="KW-1185">Reference proteome</keyword>
<reference evidence="3 4" key="1">
    <citation type="journal article" date="2018" name="Nat. Ecol. Evol.">
        <title>Pezizomycetes genomes reveal the molecular basis of ectomycorrhizal truffle lifestyle.</title>
        <authorList>
            <person name="Murat C."/>
            <person name="Payen T."/>
            <person name="Noel B."/>
            <person name="Kuo A."/>
            <person name="Morin E."/>
            <person name="Chen J."/>
            <person name="Kohler A."/>
            <person name="Krizsan K."/>
            <person name="Balestrini R."/>
            <person name="Da Silva C."/>
            <person name="Montanini B."/>
            <person name="Hainaut M."/>
            <person name="Levati E."/>
            <person name="Barry K.W."/>
            <person name="Belfiori B."/>
            <person name="Cichocki N."/>
            <person name="Clum A."/>
            <person name="Dockter R.B."/>
            <person name="Fauchery L."/>
            <person name="Guy J."/>
            <person name="Iotti M."/>
            <person name="Le Tacon F."/>
            <person name="Lindquist E.A."/>
            <person name="Lipzen A."/>
            <person name="Malagnac F."/>
            <person name="Mello A."/>
            <person name="Molinier V."/>
            <person name="Miyauchi S."/>
            <person name="Poulain J."/>
            <person name="Riccioni C."/>
            <person name="Rubini A."/>
            <person name="Sitrit Y."/>
            <person name="Splivallo R."/>
            <person name="Traeger S."/>
            <person name="Wang M."/>
            <person name="Zifcakova L."/>
            <person name="Wipf D."/>
            <person name="Zambonelli A."/>
            <person name="Paolocci F."/>
            <person name="Nowrousian M."/>
            <person name="Ottonello S."/>
            <person name="Baldrian P."/>
            <person name="Spatafora J.W."/>
            <person name="Henrissat B."/>
            <person name="Nagy L.G."/>
            <person name="Aury J.M."/>
            <person name="Wincker P."/>
            <person name="Grigoriev I.V."/>
            <person name="Bonfante P."/>
            <person name="Martin F.M."/>
        </authorList>
    </citation>
    <scope>NUCLEOTIDE SEQUENCE [LARGE SCALE GENOMIC DNA]</scope>
    <source>
        <strain evidence="3 4">120613-1</strain>
    </source>
</reference>
<gene>
    <name evidence="2" type="ORF">L873DRAFT_1824307</name>
    <name evidence="3" type="ORF">L873DRAFT_1824313</name>
</gene>
<evidence type="ECO:0000313" key="4">
    <source>
        <dbReference type="Proteomes" id="UP000276215"/>
    </source>
</evidence>
<organism evidence="3 4">
    <name type="scientific">Choiromyces venosus 120613-1</name>
    <dbReference type="NCBI Taxonomy" id="1336337"/>
    <lineage>
        <taxon>Eukaryota</taxon>
        <taxon>Fungi</taxon>
        <taxon>Dikarya</taxon>
        <taxon>Ascomycota</taxon>
        <taxon>Pezizomycotina</taxon>
        <taxon>Pezizomycetes</taxon>
        <taxon>Pezizales</taxon>
        <taxon>Tuberaceae</taxon>
        <taxon>Choiromyces</taxon>
    </lineage>
</organism>
<protein>
    <submittedName>
        <fullName evidence="3">Uncharacterized protein</fullName>
    </submittedName>
</protein>
<accession>A0A3N4IWH0</accession>
<dbReference type="EMBL" id="ML120775">
    <property type="protein sequence ID" value="RPA88580.1"/>
    <property type="molecule type" value="Genomic_DNA"/>
</dbReference>
<dbReference type="EMBL" id="ML120775">
    <property type="protein sequence ID" value="RPA88576.1"/>
    <property type="molecule type" value="Genomic_DNA"/>
</dbReference>
<evidence type="ECO:0000313" key="2">
    <source>
        <dbReference type="EMBL" id="RPA88576.1"/>
    </source>
</evidence>
<evidence type="ECO:0000313" key="3">
    <source>
        <dbReference type="EMBL" id="RPA88580.1"/>
    </source>
</evidence>
<name>A0A3N4IWH0_9PEZI</name>
<proteinExistence type="predicted"/>